<dbReference type="Proteomes" id="UP001374535">
    <property type="component" value="Chromosome 2"/>
</dbReference>
<evidence type="ECO:0000313" key="2">
    <source>
        <dbReference type="Proteomes" id="UP001374535"/>
    </source>
</evidence>
<dbReference type="EMBL" id="CP144699">
    <property type="protein sequence ID" value="WVZ19947.1"/>
    <property type="molecule type" value="Genomic_DNA"/>
</dbReference>
<protein>
    <submittedName>
        <fullName evidence="1">Uncharacterized protein</fullName>
    </submittedName>
</protein>
<proteinExistence type="predicted"/>
<sequence>DTAVLCHKKWPSTSSNCTSFCCPLCSTSQIIFLKSNYTKVTKVKVISSFFFTFSDLLYSKQWFCMEHRLDNIFGLLDPNKIQSYLSQSANTETNIYNSILKNWPPLQ</sequence>
<feature type="non-terminal residue" evidence="1">
    <location>
        <position position="1"/>
    </location>
</feature>
<name>A0AAQ3P3H8_VIGMU</name>
<organism evidence="1 2">
    <name type="scientific">Vigna mungo</name>
    <name type="common">Black gram</name>
    <name type="synonym">Phaseolus mungo</name>
    <dbReference type="NCBI Taxonomy" id="3915"/>
    <lineage>
        <taxon>Eukaryota</taxon>
        <taxon>Viridiplantae</taxon>
        <taxon>Streptophyta</taxon>
        <taxon>Embryophyta</taxon>
        <taxon>Tracheophyta</taxon>
        <taxon>Spermatophyta</taxon>
        <taxon>Magnoliopsida</taxon>
        <taxon>eudicotyledons</taxon>
        <taxon>Gunneridae</taxon>
        <taxon>Pentapetalae</taxon>
        <taxon>rosids</taxon>
        <taxon>fabids</taxon>
        <taxon>Fabales</taxon>
        <taxon>Fabaceae</taxon>
        <taxon>Papilionoideae</taxon>
        <taxon>50 kb inversion clade</taxon>
        <taxon>NPAAA clade</taxon>
        <taxon>indigoferoid/millettioid clade</taxon>
        <taxon>Phaseoleae</taxon>
        <taxon>Vigna</taxon>
    </lineage>
</organism>
<keyword evidence="2" id="KW-1185">Reference proteome</keyword>
<gene>
    <name evidence="1" type="ORF">V8G54_007269</name>
</gene>
<evidence type="ECO:0000313" key="1">
    <source>
        <dbReference type="EMBL" id="WVZ19947.1"/>
    </source>
</evidence>
<accession>A0AAQ3P3H8</accession>
<reference evidence="1 2" key="1">
    <citation type="journal article" date="2023" name="Life. Sci Alliance">
        <title>Evolutionary insights into 3D genome organization and epigenetic landscape of Vigna mungo.</title>
        <authorList>
            <person name="Junaid A."/>
            <person name="Singh B."/>
            <person name="Bhatia S."/>
        </authorList>
    </citation>
    <scope>NUCLEOTIDE SEQUENCE [LARGE SCALE GENOMIC DNA]</scope>
    <source>
        <strain evidence="1">Urdbean</strain>
    </source>
</reference>
<dbReference type="AlphaFoldDB" id="A0AAQ3P3H8"/>